<evidence type="ECO:0000313" key="3">
    <source>
        <dbReference type="Proteomes" id="UP000663887"/>
    </source>
</evidence>
<dbReference type="EMBL" id="CAJNRG010015605">
    <property type="protein sequence ID" value="CAF2174132.1"/>
    <property type="molecule type" value="Genomic_DNA"/>
</dbReference>
<dbReference type="AlphaFoldDB" id="A0A816Z2W1"/>
<accession>A0A816Z2W1</accession>
<comment type="caution">
    <text evidence="1">The sequence shown here is derived from an EMBL/GenBank/DDBJ whole genome shotgun (WGS) entry which is preliminary data.</text>
</comment>
<name>A0A816Z2W1_9BILA</name>
<organism evidence="1 3">
    <name type="scientific">Rotaria magnacalcarata</name>
    <dbReference type="NCBI Taxonomy" id="392030"/>
    <lineage>
        <taxon>Eukaryota</taxon>
        <taxon>Metazoa</taxon>
        <taxon>Spiralia</taxon>
        <taxon>Gnathifera</taxon>
        <taxon>Rotifera</taxon>
        <taxon>Eurotatoria</taxon>
        <taxon>Bdelloidea</taxon>
        <taxon>Philodinida</taxon>
        <taxon>Philodinidae</taxon>
        <taxon>Rotaria</taxon>
    </lineage>
</organism>
<sequence length="202" mass="24251">MEKTILYFVNTRWVLLDKVITRVFILWGPLQEYFLVYLPVNQKLQVQNNDRYEKIKETLTSYVIKIRLQFVLFLCETIFDRFLTLFQQETPLIHVLHYELSSLYCLVLLKSLTTDYVDDKVGGFLLDLDFKLNEKQLNNKQIRIGEETLKLLNHLTQKERETFFEDVRKIYHTTAEYFKKNVPLKNSFLSDVQILHPSYRSV</sequence>
<dbReference type="Proteomes" id="UP000663842">
    <property type="component" value="Unassembled WGS sequence"/>
</dbReference>
<dbReference type="Proteomes" id="UP000663887">
    <property type="component" value="Unassembled WGS sequence"/>
</dbReference>
<gene>
    <name evidence="2" type="ORF">UXM345_LOCUS22428</name>
    <name evidence="1" type="ORF">XDN619_LOCUS31370</name>
</gene>
<dbReference type="EMBL" id="CAJOBF010003693">
    <property type="protein sequence ID" value="CAF4104250.1"/>
    <property type="molecule type" value="Genomic_DNA"/>
</dbReference>
<evidence type="ECO:0000313" key="2">
    <source>
        <dbReference type="EMBL" id="CAF4104250.1"/>
    </source>
</evidence>
<proteinExistence type="predicted"/>
<protein>
    <submittedName>
        <fullName evidence="1">Uncharacterized protein</fullName>
    </submittedName>
</protein>
<reference evidence="1" key="1">
    <citation type="submission" date="2021-02" db="EMBL/GenBank/DDBJ databases">
        <authorList>
            <person name="Nowell W R."/>
        </authorList>
    </citation>
    <scope>NUCLEOTIDE SEQUENCE</scope>
</reference>
<evidence type="ECO:0000313" key="1">
    <source>
        <dbReference type="EMBL" id="CAF2174132.1"/>
    </source>
</evidence>